<evidence type="ECO:0000256" key="1">
    <source>
        <dbReference type="ARBA" id="ARBA00023125"/>
    </source>
</evidence>
<dbReference type="Gene3D" id="1.10.10.60">
    <property type="entry name" value="Homeodomain-like"/>
    <property type="match status" value="1"/>
</dbReference>
<dbReference type="Pfam" id="PF12833">
    <property type="entry name" value="HTH_18"/>
    <property type="match status" value="1"/>
</dbReference>
<dbReference type="EMBL" id="SOML01000004">
    <property type="protein sequence ID" value="TFD96899.1"/>
    <property type="molecule type" value="Genomic_DNA"/>
</dbReference>
<dbReference type="STRING" id="1121485.GCA_000426485_02980"/>
<dbReference type="PANTHER" id="PTHR43280">
    <property type="entry name" value="ARAC-FAMILY TRANSCRIPTIONAL REGULATOR"/>
    <property type="match status" value="1"/>
</dbReference>
<evidence type="ECO:0000313" key="3">
    <source>
        <dbReference type="EMBL" id="TFD96899.1"/>
    </source>
</evidence>
<dbReference type="RefSeq" id="WP_134436170.1">
    <property type="nucleotide sequence ID" value="NZ_SOML01000004.1"/>
</dbReference>
<evidence type="ECO:0000313" key="4">
    <source>
        <dbReference type="Proteomes" id="UP000297861"/>
    </source>
</evidence>
<dbReference type="GO" id="GO:0003700">
    <property type="term" value="F:DNA-binding transcription factor activity"/>
    <property type="evidence" value="ECO:0007669"/>
    <property type="project" value="InterPro"/>
</dbReference>
<gene>
    <name evidence="3" type="ORF">E2605_08795</name>
</gene>
<feature type="domain" description="HTH araC/xylS-type" evidence="2">
    <location>
        <begin position="189"/>
        <end position="271"/>
    </location>
</feature>
<evidence type="ECO:0000259" key="2">
    <source>
        <dbReference type="PROSITE" id="PS01124"/>
    </source>
</evidence>
<dbReference type="PROSITE" id="PS01124">
    <property type="entry name" value="HTH_ARAC_FAMILY_2"/>
    <property type="match status" value="1"/>
</dbReference>
<dbReference type="InterPro" id="IPR018060">
    <property type="entry name" value="HTH_AraC"/>
</dbReference>
<proteinExistence type="predicted"/>
<name>A0A4Y8L2L6_9BACT</name>
<accession>A0A4Y8L2L6</accession>
<dbReference type="OrthoDB" id="1031098at2"/>
<organism evidence="3 4">
    <name type="scientific">Dysgonomonas capnocytophagoides</name>
    <dbReference type="NCBI Taxonomy" id="45254"/>
    <lineage>
        <taxon>Bacteria</taxon>
        <taxon>Pseudomonadati</taxon>
        <taxon>Bacteroidota</taxon>
        <taxon>Bacteroidia</taxon>
        <taxon>Bacteroidales</taxon>
        <taxon>Dysgonomonadaceae</taxon>
        <taxon>Dysgonomonas</taxon>
    </lineage>
</organism>
<comment type="caution">
    <text evidence="3">The sequence shown here is derived from an EMBL/GenBank/DDBJ whole genome shotgun (WGS) entry which is preliminary data.</text>
</comment>
<reference evidence="3 4" key="1">
    <citation type="submission" date="2019-03" db="EMBL/GenBank/DDBJ databases">
        <title>San Antonio Military Medical Center submission to MRSN (WRAIR), pending publication.</title>
        <authorList>
            <person name="Blyth D.M."/>
            <person name="Mccarthy S.L."/>
            <person name="Schall S.E."/>
            <person name="Stam J.A."/>
            <person name="Ong A.C."/>
            <person name="Mcgann P.T."/>
        </authorList>
    </citation>
    <scope>NUCLEOTIDE SEQUENCE [LARGE SCALE GENOMIC DNA]</scope>
    <source>
        <strain evidence="3 4">MRSN571793</strain>
    </source>
</reference>
<protein>
    <submittedName>
        <fullName evidence="3">AraC family transcriptional regulator</fullName>
    </submittedName>
</protein>
<dbReference type="AlphaFoldDB" id="A0A4Y8L2L6"/>
<sequence>MNKDHLKANEVPNPADGEVVSQLTEVDDSFSVFHEDIGNHITIGNVDENVIIFLLRGRIEIKKSDGSSLLLMGNRMYCMSCNHTPYHGDVLHTAVYIILKTDSLLPYIDKQTIQKVKKYKSESGDEIGALDIEKMLRFFLASIVFLKNNDLKSNVLFALKRQELLFISRKLYPQEELIRFIKPAIVDVSEFRLEVMSKYTNSITVKELASECFMIPKTFTKYFKDEFGETPHKWIMDRKINNLNNFFFYKGATIDDILKEFGFVSLSELNKFCVRYQLINILSVTRGVLKNQKN</sequence>
<dbReference type="PANTHER" id="PTHR43280:SF2">
    <property type="entry name" value="HTH-TYPE TRANSCRIPTIONAL REGULATOR EXSA"/>
    <property type="match status" value="1"/>
</dbReference>
<dbReference type="Proteomes" id="UP000297861">
    <property type="component" value="Unassembled WGS sequence"/>
</dbReference>
<dbReference type="GO" id="GO:0043565">
    <property type="term" value="F:sequence-specific DNA binding"/>
    <property type="evidence" value="ECO:0007669"/>
    <property type="project" value="InterPro"/>
</dbReference>
<keyword evidence="4" id="KW-1185">Reference proteome</keyword>
<keyword evidence="1" id="KW-0238">DNA-binding</keyword>